<proteinExistence type="predicted"/>
<reference evidence="1" key="1">
    <citation type="submission" date="2019-08" db="EMBL/GenBank/DDBJ databases">
        <authorList>
            <person name="Kucharzyk K."/>
            <person name="Murdoch R.W."/>
            <person name="Higgins S."/>
            <person name="Loffler F."/>
        </authorList>
    </citation>
    <scope>NUCLEOTIDE SEQUENCE</scope>
</reference>
<name>A0A645HSD3_9ZZZZ</name>
<gene>
    <name evidence="1" type="ORF">SDC9_189402</name>
</gene>
<sequence length="85" mass="9729">MPVALPDNRLRGHVQDNLWRGFFKSAVQPLKITDIAAQGAHARFDLAKREEIRIRWRFKRITGQIYACAKEQATHPRALKACMSG</sequence>
<accession>A0A645HSD3</accession>
<protein>
    <submittedName>
        <fullName evidence="1">Uncharacterized protein</fullName>
    </submittedName>
</protein>
<comment type="caution">
    <text evidence="1">The sequence shown here is derived from an EMBL/GenBank/DDBJ whole genome shotgun (WGS) entry which is preliminary data.</text>
</comment>
<dbReference type="EMBL" id="VSSQ01099164">
    <property type="protein sequence ID" value="MPN41847.1"/>
    <property type="molecule type" value="Genomic_DNA"/>
</dbReference>
<evidence type="ECO:0000313" key="1">
    <source>
        <dbReference type="EMBL" id="MPN41847.1"/>
    </source>
</evidence>
<organism evidence="1">
    <name type="scientific">bioreactor metagenome</name>
    <dbReference type="NCBI Taxonomy" id="1076179"/>
    <lineage>
        <taxon>unclassified sequences</taxon>
        <taxon>metagenomes</taxon>
        <taxon>ecological metagenomes</taxon>
    </lineage>
</organism>
<dbReference type="AlphaFoldDB" id="A0A645HSD3"/>